<evidence type="ECO:0000313" key="2">
    <source>
        <dbReference type="EMBL" id="KAK9114874.1"/>
    </source>
</evidence>
<organism evidence="2 3">
    <name type="scientific">Stephania yunnanensis</name>
    <dbReference type="NCBI Taxonomy" id="152371"/>
    <lineage>
        <taxon>Eukaryota</taxon>
        <taxon>Viridiplantae</taxon>
        <taxon>Streptophyta</taxon>
        <taxon>Embryophyta</taxon>
        <taxon>Tracheophyta</taxon>
        <taxon>Spermatophyta</taxon>
        <taxon>Magnoliopsida</taxon>
        <taxon>Ranunculales</taxon>
        <taxon>Menispermaceae</taxon>
        <taxon>Menispermoideae</taxon>
        <taxon>Cissampelideae</taxon>
        <taxon>Stephania</taxon>
    </lineage>
</organism>
<dbReference type="AlphaFoldDB" id="A0AAP0IG15"/>
<sequence>MEQWARAFNAQGAHKKLEEIRRLHSQGSTIANLEEQHENVQKSIDKLVLSLPSNNDQSNNEENQKSKTHSRKKKTLPL</sequence>
<accession>A0AAP0IG15</accession>
<protein>
    <submittedName>
        <fullName evidence="2">Uncharacterized protein</fullName>
    </submittedName>
</protein>
<comment type="caution">
    <text evidence="2">The sequence shown here is derived from an EMBL/GenBank/DDBJ whole genome shotgun (WGS) entry which is preliminary data.</text>
</comment>
<dbReference type="Proteomes" id="UP001420932">
    <property type="component" value="Unassembled WGS sequence"/>
</dbReference>
<evidence type="ECO:0000256" key="1">
    <source>
        <dbReference type="SAM" id="MobiDB-lite"/>
    </source>
</evidence>
<name>A0AAP0IG15_9MAGN</name>
<reference evidence="2 3" key="1">
    <citation type="submission" date="2024-01" db="EMBL/GenBank/DDBJ databases">
        <title>Genome assemblies of Stephania.</title>
        <authorList>
            <person name="Yang L."/>
        </authorList>
    </citation>
    <scope>NUCLEOTIDE SEQUENCE [LARGE SCALE GENOMIC DNA]</scope>
    <source>
        <strain evidence="2">YNDBR</strain>
        <tissue evidence="2">Leaf</tissue>
    </source>
</reference>
<evidence type="ECO:0000313" key="3">
    <source>
        <dbReference type="Proteomes" id="UP001420932"/>
    </source>
</evidence>
<feature type="compositionally biased region" description="Basic residues" evidence="1">
    <location>
        <begin position="66"/>
        <end position="78"/>
    </location>
</feature>
<keyword evidence="3" id="KW-1185">Reference proteome</keyword>
<feature type="region of interest" description="Disordered" evidence="1">
    <location>
        <begin position="51"/>
        <end position="78"/>
    </location>
</feature>
<gene>
    <name evidence="2" type="ORF">Syun_021671</name>
</gene>
<proteinExistence type="predicted"/>
<dbReference type="EMBL" id="JBBNAF010000009">
    <property type="protein sequence ID" value="KAK9114874.1"/>
    <property type="molecule type" value="Genomic_DNA"/>
</dbReference>